<sequence length="158" mass="16277">MDLAQTNPPRRGEGSSVMGSSNSSPAGPARQGQGTAFPEAGGQRPGNMKHIPEAGIWACGCRTQPAAAGQGQGRSVGSGRWASLALRPRACLLRATVVSRKCALGGWCPCGVERNFGTGGGHGWGQYCLYLFAPDSGQRETPKLPPSHPDPGLVAPIS</sequence>
<accession>A0ABN8YEV0</accession>
<organism evidence="2 3">
    <name type="scientific">Rangifer tarandus platyrhynchus</name>
    <name type="common">Svalbard reindeer</name>
    <dbReference type="NCBI Taxonomy" id="3082113"/>
    <lineage>
        <taxon>Eukaryota</taxon>
        <taxon>Metazoa</taxon>
        <taxon>Chordata</taxon>
        <taxon>Craniata</taxon>
        <taxon>Vertebrata</taxon>
        <taxon>Euteleostomi</taxon>
        <taxon>Mammalia</taxon>
        <taxon>Eutheria</taxon>
        <taxon>Laurasiatheria</taxon>
        <taxon>Artiodactyla</taxon>
        <taxon>Ruminantia</taxon>
        <taxon>Pecora</taxon>
        <taxon>Cervidae</taxon>
        <taxon>Odocoileinae</taxon>
        <taxon>Rangifer</taxon>
    </lineage>
</organism>
<dbReference type="EMBL" id="OX459938">
    <property type="protein sequence ID" value="CAI9160103.1"/>
    <property type="molecule type" value="Genomic_DNA"/>
</dbReference>
<dbReference type="Proteomes" id="UP001176941">
    <property type="component" value="Chromosome 2"/>
</dbReference>
<evidence type="ECO:0000256" key="1">
    <source>
        <dbReference type="SAM" id="MobiDB-lite"/>
    </source>
</evidence>
<evidence type="ECO:0000313" key="2">
    <source>
        <dbReference type="EMBL" id="CAI9160103.1"/>
    </source>
</evidence>
<feature type="region of interest" description="Disordered" evidence="1">
    <location>
        <begin position="139"/>
        <end position="158"/>
    </location>
</feature>
<feature type="compositionally biased region" description="Low complexity" evidence="1">
    <location>
        <begin position="14"/>
        <end position="27"/>
    </location>
</feature>
<feature type="region of interest" description="Disordered" evidence="1">
    <location>
        <begin position="1"/>
        <end position="49"/>
    </location>
</feature>
<keyword evidence="3" id="KW-1185">Reference proteome</keyword>
<protein>
    <submittedName>
        <fullName evidence="2">Uncharacterized protein</fullName>
    </submittedName>
</protein>
<proteinExistence type="predicted"/>
<evidence type="ECO:0000313" key="3">
    <source>
        <dbReference type="Proteomes" id="UP001176941"/>
    </source>
</evidence>
<name>A0ABN8YEV0_RANTA</name>
<gene>
    <name evidence="2" type="ORF">MRATA1EN1_LOCUS9065</name>
</gene>
<reference evidence="2" key="1">
    <citation type="submission" date="2023-04" db="EMBL/GenBank/DDBJ databases">
        <authorList>
            <consortium name="ELIXIR-Norway"/>
        </authorList>
    </citation>
    <scope>NUCLEOTIDE SEQUENCE [LARGE SCALE GENOMIC DNA]</scope>
</reference>